<dbReference type="GO" id="GO:0016567">
    <property type="term" value="P:protein ubiquitination"/>
    <property type="evidence" value="ECO:0007669"/>
    <property type="project" value="EnsemblFungi"/>
</dbReference>
<dbReference type="Pfam" id="PF04049">
    <property type="entry name" value="ANAPC8"/>
    <property type="match status" value="1"/>
</dbReference>
<dbReference type="EMBL" id="KE560496">
    <property type="protein sequence ID" value="EPZ36675.1"/>
    <property type="molecule type" value="Genomic_DNA"/>
</dbReference>
<organism evidence="9 11">
    <name type="scientific">Rozella allomycis (strain CSF55)</name>
    <dbReference type="NCBI Taxonomy" id="988480"/>
    <lineage>
        <taxon>Eukaryota</taxon>
        <taxon>Fungi</taxon>
        <taxon>Fungi incertae sedis</taxon>
        <taxon>Cryptomycota</taxon>
        <taxon>Cryptomycota incertae sedis</taxon>
        <taxon>Rozella</taxon>
    </lineage>
</organism>
<name>A0A075B277_ROZAC</name>
<dbReference type="InterPro" id="IPR007192">
    <property type="entry name" value="APC8"/>
</dbReference>
<dbReference type="SMART" id="SM00028">
    <property type="entry name" value="TPR"/>
    <property type="match status" value="7"/>
</dbReference>
<keyword evidence="3" id="KW-0498">Mitosis</keyword>
<dbReference type="HOGENOM" id="CLU_018320_2_1_1"/>
<dbReference type="STRING" id="988480.A0A075B277"/>
<feature type="repeat" description="TPR" evidence="7">
    <location>
        <begin position="327"/>
        <end position="360"/>
    </location>
</feature>
<keyword evidence="6" id="KW-0131">Cell cycle</keyword>
<dbReference type="InterPro" id="IPR019734">
    <property type="entry name" value="TPR_rpt"/>
</dbReference>
<reference evidence="12" key="2">
    <citation type="journal article" date="2018" name="Nat. Microbiol.">
        <title>Leveraging single-cell genomics to expand the fungal tree of life.</title>
        <authorList>
            <person name="Ahrendt S.R."/>
            <person name="Quandt C.A."/>
            <person name="Ciobanu D."/>
            <person name="Clum A."/>
            <person name="Salamov A."/>
            <person name="Andreopoulos B."/>
            <person name="Cheng J.F."/>
            <person name="Woyke T."/>
            <person name="Pelin A."/>
            <person name="Henrissat B."/>
            <person name="Reynolds N.K."/>
            <person name="Benny G.L."/>
            <person name="Smith M.E."/>
            <person name="James T.Y."/>
            <person name="Grigoriev I.V."/>
        </authorList>
    </citation>
    <scope>NUCLEOTIDE SEQUENCE [LARGE SCALE GENOMIC DNA]</scope>
    <source>
        <strain evidence="12">CSF55</strain>
    </source>
</reference>
<keyword evidence="1 10" id="KW-0132">Cell division</keyword>
<dbReference type="GO" id="GO:0061630">
    <property type="term" value="F:ubiquitin protein ligase activity"/>
    <property type="evidence" value="ECO:0007669"/>
    <property type="project" value="EnsemblFungi"/>
</dbReference>
<feature type="repeat" description="TPR" evidence="7">
    <location>
        <begin position="293"/>
        <end position="326"/>
    </location>
</feature>
<dbReference type="SUPFAM" id="SSF48452">
    <property type="entry name" value="TPR-like"/>
    <property type="match status" value="1"/>
</dbReference>
<dbReference type="PANTHER" id="PTHR12558:SF10">
    <property type="entry name" value="CELL DIVISION CYCLE PROTEIN 23 HOMOLOG"/>
    <property type="match status" value="1"/>
</dbReference>
<evidence type="ECO:0000313" key="12">
    <source>
        <dbReference type="Proteomes" id="UP000281549"/>
    </source>
</evidence>
<dbReference type="GO" id="GO:0045842">
    <property type="term" value="P:positive regulation of mitotic metaphase/anaphase transition"/>
    <property type="evidence" value="ECO:0007669"/>
    <property type="project" value="TreeGrafter"/>
</dbReference>
<dbReference type="GO" id="GO:0051301">
    <property type="term" value="P:cell division"/>
    <property type="evidence" value="ECO:0007669"/>
    <property type="project" value="UniProtKB-KW"/>
</dbReference>
<dbReference type="Pfam" id="PF13414">
    <property type="entry name" value="TPR_11"/>
    <property type="match status" value="1"/>
</dbReference>
<evidence type="ECO:0000259" key="8">
    <source>
        <dbReference type="Pfam" id="PF04049"/>
    </source>
</evidence>
<reference evidence="10" key="3">
    <citation type="submission" date="2018-08" db="EMBL/GenBank/DDBJ databases">
        <title>Leveraging single-cell genomics to expand the Fungal Tree of Life.</title>
        <authorList>
            <consortium name="DOE Joint Genome Institute"/>
            <person name="Ahrendt S.R."/>
            <person name="Quandt C.A."/>
            <person name="Ciobanu D."/>
            <person name="Clum A."/>
            <person name="Salamov A."/>
            <person name="Andreopoulos B."/>
            <person name="Cheng J.-F."/>
            <person name="Woyke T."/>
            <person name="Pelin A."/>
            <person name="Henrissat B."/>
            <person name="Reynolds N."/>
            <person name="Benny G.L."/>
            <person name="Smith M.E."/>
            <person name="James T.Y."/>
            <person name="Grigoriev I.V."/>
        </authorList>
    </citation>
    <scope>NUCLEOTIDE SEQUENCE</scope>
    <source>
        <strain evidence="10">CSF55</strain>
    </source>
</reference>
<dbReference type="Gene3D" id="1.25.40.10">
    <property type="entry name" value="Tetratricopeptide repeat domain"/>
    <property type="match status" value="2"/>
</dbReference>
<accession>A0A075B277</accession>
<dbReference type="AlphaFoldDB" id="A0A075B277"/>
<evidence type="ECO:0000313" key="9">
    <source>
        <dbReference type="EMBL" id="EPZ36675.1"/>
    </source>
</evidence>
<gene>
    <name evidence="9" type="ORF">O9G_005888</name>
    <name evidence="10" type="ORF">ROZALSC1DRAFT_29700</name>
</gene>
<proteinExistence type="predicted"/>
<feature type="domain" description="Cdc23" evidence="8">
    <location>
        <begin position="46"/>
        <end position="232"/>
    </location>
</feature>
<feature type="repeat" description="TPR" evidence="7">
    <location>
        <begin position="395"/>
        <end position="428"/>
    </location>
</feature>
<keyword evidence="2" id="KW-0677">Repeat</keyword>
<dbReference type="Pfam" id="PF13181">
    <property type="entry name" value="TPR_8"/>
    <property type="match status" value="2"/>
</dbReference>
<evidence type="ECO:0000256" key="5">
    <source>
        <dbReference type="ARBA" id="ARBA00022803"/>
    </source>
</evidence>
<dbReference type="PROSITE" id="PS50005">
    <property type="entry name" value="TPR"/>
    <property type="match status" value="4"/>
</dbReference>
<evidence type="ECO:0000256" key="4">
    <source>
        <dbReference type="ARBA" id="ARBA00022786"/>
    </source>
</evidence>
<reference evidence="9 11" key="1">
    <citation type="journal article" date="2013" name="Curr. Biol.">
        <title>Shared signatures of parasitism and phylogenomics unite Cryptomycota and microsporidia.</title>
        <authorList>
            <person name="James T.Y."/>
            <person name="Pelin A."/>
            <person name="Bonen L."/>
            <person name="Ahrendt S."/>
            <person name="Sain D."/>
            <person name="Corradi N."/>
            <person name="Stajich J.E."/>
        </authorList>
    </citation>
    <scope>NUCLEOTIDE SEQUENCE [LARGE SCALE GENOMIC DNA]</scope>
    <source>
        <strain evidence="9">CSF55</strain>
        <strain evidence="9">CSF55</strain>
    </source>
</reference>
<feature type="repeat" description="TPR" evidence="7">
    <location>
        <begin position="361"/>
        <end position="394"/>
    </location>
</feature>
<keyword evidence="5 7" id="KW-0802">TPR repeat</keyword>
<dbReference type="InterPro" id="IPR011990">
    <property type="entry name" value="TPR-like_helical_dom_sf"/>
</dbReference>
<evidence type="ECO:0000313" key="11">
    <source>
        <dbReference type="Proteomes" id="UP000030755"/>
    </source>
</evidence>
<keyword evidence="4" id="KW-0833">Ubl conjugation pathway</keyword>
<dbReference type="PANTHER" id="PTHR12558">
    <property type="entry name" value="CELL DIVISION CYCLE 16,23,27"/>
    <property type="match status" value="1"/>
</dbReference>
<dbReference type="GO" id="GO:0031145">
    <property type="term" value="P:anaphase-promoting complex-dependent catabolic process"/>
    <property type="evidence" value="ECO:0007669"/>
    <property type="project" value="EnsemblFungi"/>
</dbReference>
<keyword evidence="11" id="KW-1185">Reference proteome</keyword>
<evidence type="ECO:0000256" key="2">
    <source>
        <dbReference type="ARBA" id="ARBA00022737"/>
    </source>
</evidence>
<evidence type="ECO:0000256" key="6">
    <source>
        <dbReference type="ARBA" id="ARBA00023306"/>
    </source>
</evidence>
<dbReference type="OrthoDB" id="10262026at2759"/>
<dbReference type="Proteomes" id="UP000281549">
    <property type="component" value="Unassembled WGS sequence"/>
</dbReference>
<sequence>MVNVKEEILNTAVQCSMRGLVLTSKWLFDFTSINSQVIQFPSCNVKYLQAKSYFDCKDFKKVCLLLANEIDTMSLFLKYYSLYLWGEKEKDLRMPDVLERSKNEALPSNENLGRLENELKICYQKGRTDAYLMYLYGVILKQLGLVKQATSIFLESVHRQPYLWCSWLELSKMTTNRTEFNNLEDRLPSCIFKDLYRVSAMIELQENDEAIKICDSLLIDSPQNLYIIGQKAIALYQNRDFEEAEELFVVLRERDPTNLDFVDYYSNVLFVKEEKENLAILAQQCVEIDHMRPETCCVVGNYYSLRGEHEKSIEYFGKALSLNRNYLAAWTLMGHEYVELKNTSAAIECYRRAVDVNSSDYRAWFGLGQTYEVLRMPYYALHYYEKARDLRPKDSRMWCAVGNCYETLKQVEKAIVCYDKAVQNDSNDGNAMIKLARLYHSMNEPTVAASYYSSAAEAFKNEESVEYAESAIYMANYYKNLGRFEEARKFASSLLTFGGLEREEAKSILKELSQTT</sequence>
<dbReference type="Proteomes" id="UP000030755">
    <property type="component" value="Unassembled WGS sequence"/>
</dbReference>
<evidence type="ECO:0000313" key="10">
    <source>
        <dbReference type="EMBL" id="RKP18629.1"/>
    </source>
</evidence>
<dbReference type="EMBL" id="ML005408">
    <property type="protein sequence ID" value="RKP18629.1"/>
    <property type="molecule type" value="Genomic_DNA"/>
</dbReference>
<dbReference type="GO" id="GO:0030332">
    <property type="term" value="F:cyclin binding"/>
    <property type="evidence" value="ECO:0007669"/>
    <property type="project" value="EnsemblFungi"/>
</dbReference>
<protein>
    <submittedName>
        <fullName evidence="10">Cell division cycle protein 23-like protein</fullName>
    </submittedName>
    <submittedName>
        <fullName evidence="9">Tetratricopeptide-like helical domain-containing protein</fullName>
    </submittedName>
</protein>
<evidence type="ECO:0000256" key="7">
    <source>
        <dbReference type="PROSITE-ProRule" id="PRU00339"/>
    </source>
</evidence>
<dbReference type="GO" id="GO:0005680">
    <property type="term" value="C:anaphase-promoting complex"/>
    <property type="evidence" value="ECO:0007669"/>
    <property type="project" value="EnsemblFungi"/>
</dbReference>
<dbReference type="SUPFAM" id="SSF81901">
    <property type="entry name" value="HCP-like"/>
    <property type="match status" value="1"/>
</dbReference>
<evidence type="ECO:0000256" key="1">
    <source>
        <dbReference type="ARBA" id="ARBA00022618"/>
    </source>
</evidence>
<evidence type="ECO:0000256" key="3">
    <source>
        <dbReference type="ARBA" id="ARBA00022776"/>
    </source>
</evidence>